<protein>
    <submittedName>
        <fullName evidence="2">Uncharacterized protein</fullName>
    </submittedName>
</protein>
<evidence type="ECO:0000256" key="1">
    <source>
        <dbReference type="SAM" id="MobiDB-lite"/>
    </source>
</evidence>
<dbReference type="AlphaFoldDB" id="A0A8T0HLG7"/>
<accession>A0A8T0HLG7</accession>
<reference evidence="2" key="1">
    <citation type="submission" date="2020-06" db="EMBL/GenBank/DDBJ databases">
        <title>WGS assembly of Ceratodon purpureus strain R40.</title>
        <authorList>
            <person name="Carey S.B."/>
            <person name="Jenkins J."/>
            <person name="Shu S."/>
            <person name="Lovell J.T."/>
            <person name="Sreedasyam A."/>
            <person name="Maumus F."/>
            <person name="Tiley G.P."/>
            <person name="Fernandez-Pozo N."/>
            <person name="Barry K."/>
            <person name="Chen C."/>
            <person name="Wang M."/>
            <person name="Lipzen A."/>
            <person name="Daum C."/>
            <person name="Saski C.A."/>
            <person name="Payton A.C."/>
            <person name="Mcbreen J.C."/>
            <person name="Conrad R.E."/>
            <person name="Kollar L.M."/>
            <person name="Olsson S."/>
            <person name="Huttunen S."/>
            <person name="Landis J.B."/>
            <person name="Wickett N.J."/>
            <person name="Johnson M.G."/>
            <person name="Rensing S.A."/>
            <person name="Grimwood J."/>
            <person name="Schmutz J."/>
            <person name="Mcdaniel S.F."/>
        </authorList>
    </citation>
    <scope>NUCLEOTIDE SEQUENCE</scope>
    <source>
        <strain evidence="2">R40</strain>
    </source>
</reference>
<proteinExistence type="predicted"/>
<evidence type="ECO:0000313" key="3">
    <source>
        <dbReference type="Proteomes" id="UP000822688"/>
    </source>
</evidence>
<comment type="caution">
    <text evidence="2">The sequence shown here is derived from an EMBL/GenBank/DDBJ whole genome shotgun (WGS) entry which is preliminary data.</text>
</comment>
<evidence type="ECO:0000313" key="2">
    <source>
        <dbReference type="EMBL" id="KAG0571659.1"/>
    </source>
</evidence>
<organism evidence="2 3">
    <name type="scientific">Ceratodon purpureus</name>
    <name type="common">Fire moss</name>
    <name type="synonym">Dicranum purpureum</name>
    <dbReference type="NCBI Taxonomy" id="3225"/>
    <lineage>
        <taxon>Eukaryota</taxon>
        <taxon>Viridiplantae</taxon>
        <taxon>Streptophyta</taxon>
        <taxon>Embryophyta</taxon>
        <taxon>Bryophyta</taxon>
        <taxon>Bryophytina</taxon>
        <taxon>Bryopsida</taxon>
        <taxon>Dicranidae</taxon>
        <taxon>Pseudoditrichales</taxon>
        <taxon>Ditrichaceae</taxon>
        <taxon>Ceratodon</taxon>
    </lineage>
</organism>
<feature type="region of interest" description="Disordered" evidence="1">
    <location>
        <begin position="1"/>
        <end position="51"/>
    </location>
</feature>
<keyword evidence="3" id="KW-1185">Reference proteome</keyword>
<name>A0A8T0HLG7_CERPU</name>
<sequence>MSSLAPKSYKFQATIPAHKISGRDSSSIPTTSRHHCTETNSPSGIHKKIPS</sequence>
<dbReference type="EMBL" id="CM026426">
    <property type="protein sequence ID" value="KAG0571659.1"/>
    <property type="molecule type" value="Genomic_DNA"/>
</dbReference>
<gene>
    <name evidence="2" type="ORF">KC19_VG031800</name>
</gene>
<dbReference type="Proteomes" id="UP000822688">
    <property type="component" value="Chromosome V"/>
</dbReference>